<protein>
    <recommendedName>
        <fullName evidence="1">Protein kinase domain-containing protein</fullName>
    </recommendedName>
</protein>
<dbReference type="AlphaFoldDB" id="A0A0D0DA77"/>
<dbReference type="Gene3D" id="1.10.510.10">
    <property type="entry name" value="Transferase(Phosphotransferase) domain 1"/>
    <property type="match status" value="1"/>
</dbReference>
<keyword evidence="3" id="KW-1185">Reference proteome</keyword>
<dbReference type="EMBL" id="KN825930">
    <property type="protein sequence ID" value="KIK80796.1"/>
    <property type="molecule type" value="Genomic_DNA"/>
</dbReference>
<dbReference type="GO" id="GO:0004672">
    <property type="term" value="F:protein kinase activity"/>
    <property type="evidence" value="ECO:0007669"/>
    <property type="project" value="InterPro"/>
</dbReference>
<organism evidence="2 3">
    <name type="scientific">Paxillus rubicundulus Ve08.2h10</name>
    <dbReference type="NCBI Taxonomy" id="930991"/>
    <lineage>
        <taxon>Eukaryota</taxon>
        <taxon>Fungi</taxon>
        <taxon>Dikarya</taxon>
        <taxon>Basidiomycota</taxon>
        <taxon>Agaricomycotina</taxon>
        <taxon>Agaricomycetes</taxon>
        <taxon>Agaricomycetidae</taxon>
        <taxon>Boletales</taxon>
        <taxon>Paxilineae</taxon>
        <taxon>Paxillaceae</taxon>
        <taxon>Paxillus</taxon>
    </lineage>
</organism>
<dbReference type="STRING" id="930991.A0A0D0DA77"/>
<gene>
    <name evidence="2" type="ORF">PAXRUDRAFT_157662</name>
</gene>
<dbReference type="InterPro" id="IPR000719">
    <property type="entry name" value="Prot_kinase_dom"/>
</dbReference>
<reference evidence="3" key="2">
    <citation type="submission" date="2015-01" db="EMBL/GenBank/DDBJ databases">
        <title>Evolutionary Origins and Diversification of the Mycorrhizal Mutualists.</title>
        <authorList>
            <consortium name="DOE Joint Genome Institute"/>
            <consortium name="Mycorrhizal Genomics Consortium"/>
            <person name="Kohler A."/>
            <person name="Kuo A."/>
            <person name="Nagy L.G."/>
            <person name="Floudas D."/>
            <person name="Copeland A."/>
            <person name="Barry K.W."/>
            <person name="Cichocki N."/>
            <person name="Veneault-Fourrey C."/>
            <person name="LaButti K."/>
            <person name="Lindquist E.A."/>
            <person name="Lipzen A."/>
            <person name="Lundell T."/>
            <person name="Morin E."/>
            <person name="Murat C."/>
            <person name="Riley R."/>
            <person name="Ohm R."/>
            <person name="Sun H."/>
            <person name="Tunlid A."/>
            <person name="Henrissat B."/>
            <person name="Grigoriev I.V."/>
            <person name="Hibbett D.S."/>
            <person name="Martin F."/>
        </authorList>
    </citation>
    <scope>NUCLEOTIDE SEQUENCE [LARGE SCALE GENOMIC DNA]</scope>
    <source>
        <strain evidence="3">Ve08.2h10</strain>
    </source>
</reference>
<accession>A0A0D0DA77</accession>
<dbReference type="Proteomes" id="UP000054538">
    <property type="component" value="Unassembled WGS sequence"/>
</dbReference>
<dbReference type="PROSITE" id="PS50011">
    <property type="entry name" value="PROTEIN_KINASE_DOM"/>
    <property type="match status" value="1"/>
</dbReference>
<evidence type="ECO:0000313" key="2">
    <source>
        <dbReference type="EMBL" id="KIK80796.1"/>
    </source>
</evidence>
<reference evidence="2 3" key="1">
    <citation type="submission" date="2014-04" db="EMBL/GenBank/DDBJ databases">
        <authorList>
            <consortium name="DOE Joint Genome Institute"/>
            <person name="Kuo A."/>
            <person name="Kohler A."/>
            <person name="Jargeat P."/>
            <person name="Nagy L.G."/>
            <person name="Floudas D."/>
            <person name="Copeland A."/>
            <person name="Barry K.W."/>
            <person name="Cichocki N."/>
            <person name="Veneault-Fourrey C."/>
            <person name="LaButti K."/>
            <person name="Lindquist E.A."/>
            <person name="Lipzen A."/>
            <person name="Lundell T."/>
            <person name="Morin E."/>
            <person name="Murat C."/>
            <person name="Sun H."/>
            <person name="Tunlid A."/>
            <person name="Henrissat B."/>
            <person name="Grigoriev I.V."/>
            <person name="Hibbett D.S."/>
            <person name="Martin F."/>
            <person name="Nordberg H.P."/>
            <person name="Cantor M.N."/>
            <person name="Hua S.X."/>
        </authorList>
    </citation>
    <scope>NUCLEOTIDE SEQUENCE [LARGE SCALE GENOMIC DNA]</scope>
    <source>
        <strain evidence="2 3">Ve08.2h10</strain>
    </source>
</reference>
<dbReference type="InterPro" id="IPR011009">
    <property type="entry name" value="Kinase-like_dom_sf"/>
</dbReference>
<feature type="non-terminal residue" evidence="2">
    <location>
        <position position="194"/>
    </location>
</feature>
<evidence type="ECO:0000259" key="1">
    <source>
        <dbReference type="PROSITE" id="PS50011"/>
    </source>
</evidence>
<dbReference type="InterPro" id="IPR050235">
    <property type="entry name" value="CK1_Ser-Thr_kinase"/>
</dbReference>
<dbReference type="GO" id="GO:0005524">
    <property type="term" value="F:ATP binding"/>
    <property type="evidence" value="ECO:0007669"/>
    <property type="project" value="InterPro"/>
</dbReference>
<dbReference type="PANTHER" id="PTHR11909">
    <property type="entry name" value="CASEIN KINASE-RELATED"/>
    <property type="match status" value="1"/>
</dbReference>
<name>A0A0D0DA77_9AGAM</name>
<proteinExistence type="predicted"/>
<feature type="domain" description="Protein kinase" evidence="1">
    <location>
        <begin position="1"/>
        <end position="194"/>
    </location>
</feature>
<dbReference type="OrthoDB" id="3203292at2759"/>
<dbReference type="HOGENOM" id="CLU_019279_2_0_1"/>
<sequence>VTNLAGGEEIMVKFEHAGVTSTLKHKFTVPHQLAGMDSISQTFWFGEEVGSNAIVPNQLGPSLEQVFSNYNHIFSPPTITEIVEQLVCQIDKLTLNNADLNISLIVSEISPSNILIGHDQCAHLIYLIDFSHAAEYHHPKTHLHHCFHEQLPFIGTPVFVSINSHIGHKLARQDNIKSLTYIMIHFWHGSLLND</sequence>
<evidence type="ECO:0000313" key="3">
    <source>
        <dbReference type="Proteomes" id="UP000054538"/>
    </source>
</evidence>
<dbReference type="InParanoid" id="A0A0D0DA77"/>
<dbReference type="SUPFAM" id="SSF56112">
    <property type="entry name" value="Protein kinase-like (PK-like)"/>
    <property type="match status" value="1"/>
</dbReference>